<dbReference type="Gramene" id="KQK96521">
    <property type="protein sequence ID" value="KQK96521"/>
    <property type="gene ID" value="SETIT_009624mg"/>
</dbReference>
<keyword evidence="1" id="KW-0539">Nucleus</keyword>
<evidence type="ECO:0000256" key="1">
    <source>
        <dbReference type="RuleBase" id="RU367018"/>
    </source>
</evidence>
<dbReference type="EMBL" id="AGNK02004176">
    <property type="status" value="NOT_ANNOTATED_CDS"/>
    <property type="molecule type" value="Genomic_DNA"/>
</dbReference>
<comment type="function">
    <text evidence="1">Putative transcription activator involved in regulating light control of development.</text>
</comment>
<dbReference type="PANTHER" id="PTHR31669">
    <property type="entry name" value="PROTEIN FAR1-RELATED SEQUENCE 10-RELATED"/>
    <property type="match status" value="1"/>
</dbReference>
<feature type="domain" description="FAR1" evidence="2">
    <location>
        <begin position="113"/>
        <end position="192"/>
    </location>
</feature>
<dbReference type="HOGENOM" id="CLU_441051_0_0_1"/>
<proteinExistence type="inferred from homology"/>
<dbReference type="PANTHER" id="PTHR31669:SF214">
    <property type="entry name" value="PROTEIN FAR1-RELATED SEQUENCE"/>
    <property type="match status" value="1"/>
</dbReference>
<organism evidence="4 5">
    <name type="scientific">Setaria italica</name>
    <name type="common">Foxtail millet</name>
    <name type="synonym">Panicum italicum</name>
    <dbReference type="NCBI Taxonomy" id="4555"/>
    <lineage>
        <taxon>Eukaryota</taxon>
        <taxon>Viridiplantae</taxon>
        <taxon>Streptophyta</taxon>
        <taxon>Embryophyta</taxon>
        <taxon>Tracheophyta</taxon>
        <taxon>Spermatophyta</taxon>
        <taxon>Magnoliopsida</taxon>
        <taxon>Liliopsida</taxon>
        <taxon>Poales</taxon>
        <taxon>Poaceae</taxon>
        <taxon>PACMAD clade</taxon>
        <taxon>Panicoideae</taxon>
        <taxon>Panicodae</taxon>
        <taxon>Paniceae</taxon>
        <taxon>Cenchrinae</taxon>
        <taxon>Setaria</taxon>
    </lineage>
</organism>
<dbReference type="eggNOG" id="ENOG502QR4C">
    <property type="taxonomic scope" value="Eukaryota"/>
</dbReference>
<dbReference type="InterPro" id="IPR031052">
    <property type="entry name" value="FHY3/FAR1"/>
</dbReference>
<dbReference type="GO" id="GO:0005634">
    <property type="term" value="C:nucleus"/>
    <property type="evidence" value="ECO:0007669"/>
    <property type="project" value="UniProtKB-SubCell"/>
</dbReference>
<dbReference type="STRING" id="4555.K3Y5Y5"/>
<sequence>MLAPEHEAGEHVNLTTEDSLQSPIFLWNDTETNRRSEIQALETGDTFVQELDQENGNAILNGDEDLNECQKDQAEAEADGDEDYMFPSPEEMEKARPPEVGMVFPTLQDAHRFISVYGQVTGFAVIKGTNYKHKKITFVCNKSRKAKETDTRQRKRRRDAVEHTQCRMKMTVKLVADRWEVTAAMNEHNHPLWCSPLLTRFFMSHKDMSEEERHFSRILQESRIKPTKIMEIFRKLQGRLKNIPARKVDSNNLKQSDRLMKTRNTDIGSTLEHVRRLQKEQPGFYYAMKTDEDSTIRSIFWTDARARLDYALYGDFIHFNTTCRTNAYHMPFASLIGINGHGKPTVFGWALLENDEAETFSWLFRTFLDVMDGKKPSIIMTHQDSAIQKSIAEVFPTVFHRFSMWHVMREAAAEFGGFMVNRPGMEADLTRLVTNSLTTEEFENDWKTMLEKYAAELNAHLKHMYWTRSMWVPVYFKHVFCPFIRSSGSCENTNSIFKDYVLQEDTIETFIRQYNIFQESVSTDRFESTRQKPKYCTRQPIERHAAEIYTMGLLILPVEMAVWSLPSVDGGKDLTPPMLVPSAVSAGGRALPLLQPAVRPSPPYCCRRSSARADRGTPAD</sequence>
<keyword evidence="1" id="KW-0863">Zinc-finger</keyword>
<reference evidence="5" key="1">
    <citation type="journal article" date="2012" name="Nat. Biotechnol.">
        <title>Reference genome sequence of the model plant Setaria.</title>
        <authorList>
            <person name="Bennetzen J.L."/>
            <person name="Schmutz J."/>
            <person name="Wang H."/>
            <person name="Percifield R."/>
            <person name="Hawkins J."/>
            <person name="Pontaroli A.C."/>
            <person name="Estep M."/>
            <person name="Feng L."/>
            <person name="Vaughn J.N."/>
            <person name="Grimwood J."/>
            <person name="Jenkins J."/>
            <person name="Barry K."/>
            <person name="Lindquist E."/>
            <person name="Hellsten U."/>
            <person name="Deshpande S."/>
            <person name="Wang X."/>
            <person name="Wu X."/>
            <person name="Mitros T."/>
            <person name="Triplett J."/>
            <person name="Yang X."/>
            <person name="Ye C.Y."/>
            <person name="Mauro-Herrera M."/>
            <person name="Wang L."/>
            <person name="Li P."/>
            <person name="Sharma M."/>
            <person name="Sharma R."/>
            <person name="Ronald P.C."/>
            <person name="Panaud O."/>
            <person name="Kellogg E.A."/>
            <person name="Brutnell T.P."/>
            <person name="Doust A.N."/>
            <person name="Tuskan G.A."/>
            <person name="Rokhsar D."/>
            <person name="Devos K.M."/>
        </authorList>
    </citation>
    <scope>NUCLEOTIDE SEQUENCE [LARGE SCALE GENOMIC DNA]</scope>
    <source>
        <strain evidence="5">cv. Yugu1</strain>
    </source>
</reference>
<protein>
    <recommendedName>
        <fullName evidence="1">Protein FAR1-RELATED SEQUENCE</fullName>
    </recommendedName>
</protein>
<dbReference type="InParanoid" id="K3Y5Y5"/>
<dbReference type="GO" id="GO:0008270">
    <property type="term" value="F:zinc ion binding"/>
    <property type="evidence" value="ECO:0007669"/>
    <property type="project" value="UniProtKB-UniRule"/>
</dbReference>
<accession>K3Y5Y5</accession>
<dbReference type="OMA" id="ESAGHCE"/>
<dbReference type="InterPro" id="IPR018289">
    <property type="entry name" value="MULE_transposase_dom"/>
</dbReference>
<dbReference type="InterPro" id="IPR004330">
    <property type="entry name" value="FAR1_DNA_bnd_dom"/>
</dbReference>
<feature type="domain" description="MULE transposase" evidence="3">
    <location>
        <begin position="317"/>
        <end position="409"/>
    </location>
</feature>
<evidence type="ECO:0000259" key="2">
    <source>
        <dbReference type="Pfam" id="PF03101"/>
    </source>
</evidence>
<dbReference type="Pfam" id="PF10551">
    <property type="entry name" value="MULE"/>
    <property type="match status" value="1"/>
</dbReference>
<reference evidence="4" key="2">
    <citation type="submission" date="2018-08" db="UniProtKB">
        <authorList>
            <consortium name="EnsemblPlants"/>
        </authorList>
    </citation>
    <scope>IDENTIFICATION</scope>
    <source>
        <strain evidence="4">Yugu1</strain>
    </source>
</reference>
<dbReference type="AlphaFoldDB" id="K3Y5Y5"/>
<dbReference type="Proteomes" id="UP000004995">
    <property type="component" value="Unassembled WGS sequence"/>
</dbReference>
<dbReference type="EnsemblPlants" id="KQK96521">
    <property type="protein sequence ID" value="KQK96521"/>
    <property type="gene ID" value="SETIT_009624mg"/>
</dbReference>
<evidence type="ECO:0000313" key="4">
    <source>
        <dbReference type="EnsemblPlants" id="KQK96521"/>
    </source>
</evidence>
<keyword evidence="1" id="KW-0479">Metal-binding</keyword>
<evidence type="ECO:0000313" key="5">
    <source>
        <dbReference type="Proteomes" id="UP000004995"/>
    </source>
</evidence>
<dbReference type="Pfam" id="PF03101">
    <property type="entry name" value="FAR1"/>
    <property type="match status" value="1"/>
</dbReference>
<name>K3Y5Y5_SETIT</name>
<keyword evidence="1" id="KW-0862">Zinc</keyword>
<dbReference type="GO" id="GO:0006355">
    <property type="term" value="P:regulation of DNA-templated transcription"/>
    <property type="evidence" value="ECO:0007669"/>
    <property type="project" value="UniProtKB-UniRule"/>
</dbReference>
<comment type="similarity">
    <text evidence="1">Belongs to the FHY3/FAR1 family.</text>
</comment>
<comment type="subcellular location">
    <subcellularLocation>
        <location evidence="1">Nucleus</location>
    </subcellularLocation>
</comment>
<evidence type="ECO:0000259" key="3">
    <source>
        <dbReference type="Pfam" id="PF10551"/>
    </source>
</evidence>
<keyword evidence="5" id="KW-1185">Reference proteome</keyword>